<dbReference type="Proteomes" id="UP000887566">
    <property type="component" value="Unplaced"/>
</dbReference>
<dbReference type="SUPFAM" id="SSF49764">
    <property type="entry name" value="HSP20-like chaperones"/>
    <property type="match status" value="1"/>
</dbReference>
<dbReference type="Gene3D" id="2.60.40.790">
    <property type="match status" value="1"/>
</dbReference>
<feature type="domain" description="SHSP" evidence="2">
    <location>
        <begin position="72"/>
        <end position="142"/>
    </location>
</feature>
<name>A0A914X7M7_9BILA</name>
<sequence length="177" mass="20101">MDSHTPHPHTPHTPHTPHEVHALHTPHEVHAPHEAHMPHEVHMPPFSHTHTGPMKTKSEEPTALAKLETLLDHYKLSFDLKFFAGFQPKDCNVEVKERDLIIDCEKHHKHESLDHGFIEVHIIYRLPEDADPASVKMMRDGMKVKVEAERLSYGKPLSMAICDVTPRANDVVVVGGF</sequence>
<protein>
    <submittedName>
        <fullName evidence="4">SHSP domain-containing protein</fullName>
    </submittedName>
</protein>
<reference evidence="4" key="1">
    <citation type="submission" date="2022-11" db="UniProtKB">
        <authorList>
            <consortium name="WormBaseParasite"/>
        </authorList>
    </citation>
    <scope>IDENTIFICATION</scope>
</reference>
<dbReference type="WBParaSite" id="PSAMB.scaffold687size43766.g7983.t1">
    <property type="protein sequence ID" value="PSAMB.scaffold687size43766.g7983.t1"/>
    <property type="gene ID" value="PSAMB.scaffold687size43766.g7983"/>
</dbReference>
<dbReference type="InterPro" id="IPR002068">
    <property type="entry name" value="A-crystallin/Hsp20_dom"/>
</dbReference>
<evidence type="ECO:0000259" key="2">
    <source>
        <dbReference type="Pfam" id="PF00011"/>
    </source>
</evidence>
<organism evidence="3 4">
    <name type="scientific">Plectus sambesii</name>
    <dbReference type="NCBI Taxonomy" id="2011161"/>
    <lineage>
        <taxon>Eukaryota</taxon>
        <taxon>Metazoa</taxon>
        <taxon>Ecdysozoa</taxon>
        <taxon>Nematoda</taxon>
        <taxon>Chromadorea</taxon>
        <taxon>Plectida</taxon>
        <taxon>Plectina</taxon>
        <taxon>Plectoidea</taxon>
        <taxon>Plectidae</taxon>
        <taxon>Plectus</taxon>
    </lineage>
</organism>
<evidence type="ECO:0000256" key="1">
    <source>
        <dbReference type="SAM" id="MobiDB-lite"/>
    </source>
</evidence>
<evidence type="ECO:0000313" key="4">
    <source>
        <dbReference type="WBParaSite" id="PSAMB.scaffold687size43766.g7983.t1"/>
    </source>
</evidence>
<accession>A0A914X7M7</accession>
<dbReference type="InterPro" id="IPR008978">
    <property type="entry name" value="HSP20-like_chaperone"/>
</dbReference>
<keyword evidence="3" id="KW-1185">Reference proteome</keyword>
<evidence type="ECO:0000313" key="3">
    <source>
        <dbReference type="Proteomes" id="UP000887566"/>
    </source>
</evidence>
<dbReference type="AlphaFoldDB" id="A0A914X7M7"/>
<dbReference type="Pfam" id="PF00011">
    <property type="entry name" value="HSP20"/>
    <property type="match status" value="1"/>
</dbReference>
<feature type="region of interest" description="Disordered" evidence="1">
    <location>
        <begin position="39"/>
        <end position="60"/>
    </location>
</feature>
<proteinExistence type="predicted"/>
<dbReference type="CDD" id="cd06526">
    <property type="entry name" value="metazoan_ACD"/>
    <property type="match status" value="1"/>
</dbReference>